<keyword evidence="3" id="KW-0812">Transmembrane</keyword>
<evidence type="ECO:0000256" key="1">
    <source>
        <dbReference type="SAM" id="Coils"/>
    </source>
</evidence>
<dbReference type="Proteomes" id="UP001295684">
    <property type="component" value="Unassembled WGS sequence"/>
</dbReference>
<feature type="transmembrane region" description="Helical" evidence="3">
    <location>
        <begin position="364"/>
        <end position="385"/>
    </location>
</feature>
<feature type="compositionally biased region" description="Basic and acidic residues" evidence="2">
    <location>
        <begin position="487"/>
        <end position="500"/>
    </location>
</feature>
<evidence type="ECO:0000313" key="4">
    <source>
        <dbReference type="EMBL" id="CAI2383588.1"/>
    </source>
</evidence>
<keyword evidence="1" id="KW-0175">Coiled coil</keyword>
<proteinExistence type="predicted"/>
<gene>
    <name evidence="4" type="ORF">ECRASSUSDP1_LOCUS25093</name>
</gene>
<evidence type="ECO:0000256" key="2">
    <source>
        <dbReference type="SAM" id="MobiDB-lite"/>
    </source>
</evidence>
<feature type="region of interest" description="Disordered" evidence="2">
    <location>
        <begin position="412"/>
        <end position="452"/>
    </location>
</feature>
<organism evidence="4 5">
    <name type="scientific">Euplotes crassus</name>
    <dbReference type="NCBI Taxonomy" id="5936"/>
    <lineage>
        <taxon>Eukaryota</taxon>
        <taxon>Sar</taxon>
        <taxon>Alveolata</taxon>
        <taxon>Ciliophora</taxon>
        <taxon>Intramacronucleata</taxon>
        <taxon>Spirotrichea</taxon>
        <taxon>Hypotrichia</taxon>
        <taxon>Euplotida</taxon>
        <taxon>Euplotidae</taxon>
        <taxon>Moneuplotes</taxon>
    </lineage>
</organism>
<feature type="region of interest" description="Disordered" evidence="2">
    <location>
        <begin position="473"/>
        <end position="507"/>
    </location>
</feature>
<accession>A0AAD2D8S6</accession>
<comment type="caution">
    <text evidence="4">The sequence shown here is derived from an EMBL/GenBank/DDBJ whole genome shotgun (WGS) entry which is preliminary data.</text>
</comment>
<keyword evidence="5" id="KW-1185">Reference proteome</keyword>
<dbReference type="AlphaFoldDB" id="A0AAD2D8S6"/>
<dbReference type="EMBL" id="CAMPGE010025872">
    <property type="protein sequence ID" value="CAI2383588.1"/>
    <property type="molecule type" value="Genomic_DNA"/>
</dbReference>
<feature type="transmembrane region" description="Helical" evidence="3">
    <location>
        <begin position="32"/>
        <end position="54"/>
    </location>
</feature>
<evidence type="ECO:0000313" key="5">
    <source>
        <dbReference type="Proteomes" id="UP001295684"/>
    </source>
</evidence>
<reference evidence="4" key="1">
    <citation type="submission" date="2023-07" db="EMBL/GenBank/DDBJ databases">
        <authorList>
            <consortium name="AG Swart"/>
            <person name="Singh M."/>
            <person name="Singh A."/>
            <person name="Seah K."/>
            <person name="Emmerich C."/>
        </authorList>
    </citation>
    <scope>NUCLEOTIDE SEQUENCE</scope>
    <source>
        <strain evidence="4">DP1</strain>
    </source>
</reference>
<feature type="coiled-coil region" evidence="1">
    <location>
        <begin position="564"/>
        <end position="621"/>
    </location>
</feature>
<evidence type="ECO:0000256" key="3">
    <source>
        <dbReference type="SAM" id="Phobius"/>
    </source>
</evidence>
<keyword evidence="3" id="KW-1133">Transmembrane helix</keyword>
<name>A0AAD2D8S6_EUPCR</name>
<sequence>MRTELYRGLRAIDVFGHPVKMTMRGNQSLPNILARIVILILLGLCILFTVLMLIEPVEDVVTNTVTKKTYACNTRRHLSTSGVNDVNDGQEFLIEDLQYERVNISETEVKNKPMENDNYWYLYPFSNYFNVAFRVRDKPVGNNQYPFFSVLFTDLQENKIQHFGTVPCTNNMFHPDLQAEAGAMNISNYLCIHEPGDIYLRGNMYHEQLANFYILLRDCLGSSCIDNPTYYDGAIVDLVYTQGYYSRFGNPPAKFRFIQEQIYIEKHQKIDKSFNVRWNVIGSIHNISRNQTFYSLTSKEEYYRTSDSGQRVEIRFELDSKYRSYGEEEVTKMSNSFSRNLETIFDEESNTKTSKKKMNVIYEIFYIISNIGGLINILFLGFSIITKGIFDRYFTFQALNLSFDSIQKAKTKEPKKQSAKQPIQQEGPVIQDQDEIDPTPEGREPNSEGQLNNGGLGIGGFAQILAQMEGPQQNIPKEDEQQTPLSRSREKKSSKVHPELSKSNAKPYSSKERIRYKIQDFWYSFRCCKKKSKDRFLWTRFLNFQLYQQILKKDRDIVKILSKLEIFEMRIAKAETKLNTLIHDIVVNEEEKRISPITEQSKEIILKKQELEEVKKMIEQERLSIMGASKVQSNINEDEEFLAVKIL</sequence>
<keyword evidence="3" id="KW-0472">Membrane</keyword>
<protein>
    <submittedName>
        <fullName evidence="4">Uncharacterized protein</fullName>
    </submittedName>
</protein>